<reference evidence="2" key="2">
    <citation type="submission" date="2020-05" db="UniProtKB">
        <authorList>
            <consortium name="EnsemblMetazoa"/>
        </authorList>
    </citation>
    <scope>IDENTIFICATION</scope>
    <source>
        <strain evidence="2">wikel</strain>
    </source>
</reference>
<accession>B7P945</accession>
<protein>
    <submittedName>
        <fullName evidence="1 2">Uncharacterized protein</fullName>
    </submittedName>
</protein>
<dbReference type="VEuPathDB" id="VectorBase:ISCI017345"/>
<dbReference type="InParanoid" id="B7P945"/>
<dbReference type="VEuPathDB" id="VectorBase:ISCW017345"/>
<proteinExistence type="predicted"/>
<dbReference type="EMBL" id="ABJB010709955">
    <property type="status" value="NOT_ANNOTATED_CDS"/>
    <property type="molecule type" value="Genomic_DNA"/>
</dbReference>
<evidence type="ECO:0000313" key="1">
    <source>
        <dbReference type="EMBL" id="EEC03117.1"/>
    </source>
</evidence>
<dbReference type="PaxDb" id="6945-B7P945"/>
<evidence type="ECO:0000313" key="3">
    <source>
        <dbReference type="Proteomes" id="UP000001555"/>
    </source>
</evidence>
<organism>
    <name type="scientific">Ixodes scapularis</name>
    <name type="common">Black-legged tick</name>
    <name type="synonym">Deer tick</name>
    <dbReference type="NCBI Taxonomy" id="6945"/>
    <lineage>
        <taxon>Eukaryota</taxon>
        <taxon>Metazoa</taxon>
        <taxon>Ecdysozoa</taxon>
        <taxon>Arthropoda</taxon>
        <taxon>Chelicerata</taxon>
        <taxon>Arachnida</taxon>
        <taxon>Acari</taxon>
        <taxon>Parasitiformes</taxon>
        <taxon>Ixodida</taxon>
        <taxon>Ixodoidea</taxon>
        <taxon>Ixodidae</taxon>
        <taxon>Ixodinae</taxon>
        <taxon>Ixodes</taxon>
    </lineage>
</organism>
<evidence type="ECO:0000313" key="2">
    <source>
        <dbReference type="EnsemblMetazoa" id="ISCW017345-PA"/>
    </source>
</evidence>
<dbReference type="Proteomes" id="UP000001555">
    <property type="component" value="Unassembled WGS sequence"/>
</dbReference>
<dbReference type="HOGENOM" id="CLU_2111502_0_0_1"/>
<name>B7P945_IXOSC</name>
<gene>
    <name evidence="1" type="ORF">IscW_ISCW017345</name>
</gene>
<dbReference type="AlphaFoldDB" id="B7P945"/>
<sequence>MQKSRTKINEAFLSSGEVSCWPIEASCLRSLVEKGLLPENPRVGAFGNGSLQASLVPSYWFGHLNSNVTDCIATACITNDESAHWCHLCAVSLKHFRSTYIPSFFTHPSRTVGSN</sequence>
<dbReference type="EnsemblMetazoa" id="ISCW017345-RA">
    <property type="protein sequence ID" value="ISCW017345-PA"/>
    <property type="gene ID" value="ISCW017345"/>
</dbReference>
<keyword evidence="3" id="KW-1185">Reference proteome</keyword>
<dbReference type="EMBL" id="DS661587">
    <property type="protein sequence ID" value="EEC03117.1"/>
    <property type="molecule type" value="Genomic_DNA"/>
</dbReference>
<reference evidence="1 3" key="1">
    <citation type="submission" date="2008-03" db="EMBL/GenBank/DDBJ databases">
        <title>Annotation of Ixodes scapularis.</title>
        <authorList>
            <consortium name="Ixodes scapularis Genome Project Consortium"/>
            <person name="Caler E."/>
            <person name="Hannick L.I."/>
            <person name="Bidwell S."/>
            <person name="Joardar V."/>
            <person name="Thiagarajan M."/>
            <person name="Amedeo P."/>
            <person name="Galinsky K.J."/>
            <person name="Schobel S."/>
            <person name="Inman J."/>
            <person name="Hostetler J."/>
            <person name="Miller J."/>
            <person name="Hammond M."/>
            <person name="Megy K."/>
            <person name="Lawson D."/>
            <person name="Kodira C."/>
            <person name="Sutton G."/>
            <person name="Meyer J."/>
            <person name="Hill C.A."/>
            <person name="Birren B."/>
            <person name="Nene V."/>
            <person name="Collins F."/>
            <person name="Alarcon-Chaidez F."/>
            <person name="Wikel S."/>
            <person name="Strausberg R."/>
        </authorList>
    </citation>
    <scope>NUCLEOTIDE SEQUENCE [LARGE SCALE GENOMIC DNA]</scope>
    <source>
        <strain evidence="3">Wikel</strain>
        <strain evidence="1">Wikel colony</strain>
    </source>
</reference>